<dbReference type="Gene3D" id="1.20.120.160">
    <property type="entry name" value="HPT domain"/>
    <property type="match status" value="1"/>
</dbReference>
<feature type="domain" description="PAS" evidence="17">
    <location>
        <begin position="686"/>
        <end position="756"/>
    </location>
</feature>
<dbReference type="PROSITE" id="PS50112">
    <property type="entry name" value="PAS"/>
    <property type="match status" value="3"/>
</dbReference>
<sequence>MNKNKLMTVSFLAISVVLLTSIYIFAQNNDKLLQEQTVSFYEKQSKMLTGLVEKSLYEQQNDTQLQPLIMGPVNENNLIDIISTESFKTKLNTLTTQQDKYIKIAILDLQGKVLVETTKNKLSANVPKFNVDQLTIANSEWFKAIRNNQVNRIQQADLFGPQQQFIDNYPDRYDLLIGHPIFAENGDKIAIWINIIDFSLIEDIFKNTYQQLALNDLHHLELALIDDQGYLLIDYDPISKHQNSYQRDFSILNQVNLIDAGVKGADRAIAGFSGVELTSHETKDVEQIIIYNHFSGHKQRPNIGWSTIIRIDQQDAFSVSQLFDKNIYQTLIISFLLLLTLGYLIYKQLLIPLNNLTHSIKNLSTNPISKHRLTNVDHETHIIIDDLEQKFIDNQKLVDKNKIQQEILDLQRSAIDSTKTGIVVTDIRLPDQPIIFINKAFSDISGYSAEEVLGKNCRFLQGPNTEKALIKQMSHAITKGKPCDVVITNYNKAGREFINNLSLGPVFNKNNQLTHYIGVQNDITEEKQKEEASMVEMALILEERTKESKDSANRLRAVFDTTFDGTIVLDERGNIKDVNRSLELIFGRTRTELIDYNISILLVSLQYNQQDQLHKSPFKDWLRNYIGQTQKIYGLHKSGHQVPLEFSVGETILEAETMYVAILRDISVQEQTKRRELELQKQLHDQELIYRTAFDQAAVGIARVGTDSNFLEVNTKMCEILGYEESALLTKKIKDVTYEEDIPQSFQYIKELLENKKSFFTTDKRYIRADGIVFWANLSVSLVREDVTQQPLFFIAVVEDISERIASADALLLANDERDKLLCGINLASEAAGVCNWSYDLQTGELNWDSRTCQLYGVDENQAIVYKDWRNGVHPDDVEIAEQEVADAIENICSIKTEFRVINKVDKSIRWVQCSADLLLDENQKPVIMYGINIDLTHEKTILLALEKESQAAKQASKSKSRFLATMSHEIRTPMNGVIGMIDLLKNTPLNSDQKRMVTTIRDSSFSLLDIINDILDFSKIESGQIEIDLTPCNVLSIVEKTMDSLWINASNKNVELYIDPDLSMPKELMLDTVRVRQILLNLLGNAIKFSGGKEDKGKVTVKTQFEENLLSLEVIDNGVGISTEQQQKLFVPFSQADSSTTRKFGGTGLGLSITKSFTELMKGDIQINSELGEGSSFKVVLPVQAESSKEVEFEQFDFSMYAVFIACSNDDLANSCHTILAQLKHHNIHVISIDDCYLVTQSSMPAVLLTDTEQFKCSDECKQVKTLQLNSDPIERKGHIDPYTYVVGTHPLKPTELIFGLAVLCGLESPILDWSTEDNQSNKAVVPQTIAEAELNNTLILVAEDQPTNRLVLGKQLDSLGYAYEMSEDGVIALELWKTGRFSLLLTDWHMPNMDGLELTRTIRDIENLENKTPTIIIAVTANAMVGESDNCIDAGMNDYIAKPIEISTLKEKLAKYLDINSQESILTADSNLPTQEFTQSVIDFSQLEAVIGTNDKDITDEILAMFWSSVVDDFELIKQGLENRDPETIRSRGHAAKGASVSSGAISLGELFKWIEKNNDNFEGIVTHINDIEAELVLIKRVLETRSVL</sequence>
<keyword evidence="5 13" id="KW-0597">Phosphoprotein</keyword>
<feature type="domain" description="PAC" evidence="18">
    <location>
        <begin position="481"/>
        <end position="535"/>
    </location>
</feature>
<dbReference type="SMART" id="SM00448">
    <property type="entry name" value="REC"/>
    <property type="match status" value="1"/>
</dbReference>
<evidence type="ECO:0000256" key="2">
    <source>
        <dbReference type="ARBA" id="ARBA00004651"/>
    </source>
</evidence>
<dbReference type="InterPro" id="IPR000700">
    <property type="entry name" value="PAS-assoc_C"/>
</dbReference>
<dbReference type="Gene3D" id="3.40.50.2300">
    <property type="match status" value="1"/>
</dbReference>
<dbReference type="CDD" id="cd16922">
    <property type="entry name" value="HATPase_EvgS-ArcB-TorS-like"/>
    <property type="match status" value="1"/>
</dbReference>
<feature type="domain" description="PAC" evidence="18">
    <location>
        <begin position="760"/>
        <end position="813"/>
    </location>
</feature>
<keyword evidence="10" id="KW-0902">Two-component regulatory system</keyword>
<feature type="modified residue" description="4-aspartylphosphate" evidence="13">
    <location>
        <position position="1389"/>
    </location>
</feature>
<dbReference type="Pfam" id="PF13426">
    <property type="entry name" value="PAS_9"/>
    <property type="match status" value="3"/>
</dbReference>
<proteinExistence type="predicted"/>
<feature type="domain" description="Response regulatory" evidence="16">
    <location>
        <begin position="1340"/>
        <end position="1459"/>
    </location>
</feature>
<dbReference type="SUPFAM" id="SSF52172">
    <property type="entry name" value="CheY-like"/>
    <property type="match status" value="1"/>
</dbReference>
<dbReference type="InterPro" id="IPR004358">
    <property type="entry name" value="Sig_transdc_His_kin-like_C"/>
</dbReference>
<feature type="domain" description="PAS" evidence="17">
    <location>
        <begin position="412"/>
        <end position="480"/>
    </location>
</feature>
<evidence type="ECO:0000256" key="10">
    <source>
        <dbReference type="ARBA" id="ARBA00023012"/>
    </source>
</evidence>
<dbReference type="Gene3D" id="3.30.450.20">
    <property type="entry name" value="PAS domain"/>
    <property type="match status" value="4"/>
</dbReference>
<dbReference type="InterPro" id="IPR003661">
    <property type="entry name" value="HisK_dim/P_dom"/>
</dbReference>
<gene>
    <name evidence="20" type="ORF">L2737_06345</name>
</gene>
<evidence type="ECO:0000256" key="1">
    <source>
        <dbReference type="ARBA" id="ARBA00000085"/>
    </source>
</evidence>
<evidence type="ECO:0000259" key="15">
    <source>
        <dbReference type="PROSITE" id="PS50109"/>
    </source>
</evidence>
<accession>A0ABT0KMH2</accession>
<evidence type="ECO:0000256" key="8">
    <source>
        <dbReference type="ARBA" id="ARBA00022840"/>
    </source>
</evidence>
<keyword evidence="9 14" id="KW-1133">Transmembrane helix</keyword>
<evidence type="ECO:0000313" key="21">
    <source>
        <dbReference type="Proteomes" id="UP001202134"/>
    </source>
</evidence>
<evidence type="ECO:0000256" key="11">
    <source>
        <dbReference type="ARBA" id="ARBA00023136"/>
    </source>
</evidence>
<dbReference type="PRINTS" id="PR00344">
    <property type="entry name" value="BCTRLSENSOR"/>
</dbReference>
<feature type="domain" description="PAS" evidence="17">
    <location>
        <begin position="551"/>
        <end position="595"/>
    </location>
</feature>
<protein>
    <recommendedName>
        <fullName evidence="3">histidine kinase</fullName>
        <ecNumber evidence="3">2.7.13.3</ecNumber>
    </recommendedName>
</protein>
<dbReference type="Gene3D" id="1.10.287.130">
    <property type="match status" value="1"/>
</dbReference>
<dbReference type="InterPro" id="IPR001610">
    <property type="entry name" value="PAC"/>
</dbReference>
<dbReference type="Pfam" id="PF02518">
    <property type="entry name" value="HATPase_c"/>
    <property type="match status" value="1"/>
</dbReference>
<dbReference type="SUPFAM" id="SSF47226">
    <property type="entry name" value="Histidine-containing phosphotransfer domain, HPT domain"/>
    <property type="match status" value="1"/>
</dbReference>
<dbReference type="SMART" id="SM00086">
    <property type="entry name" value="PAC"/>
    <property type="match status" value="4"/>
</dbReference>
<dbReference type="PROSITE" id="PS50109">
    <property type="entry name" value="HIS_KIN"/>
    <property type="match status" value="1"/>
</dbReference>
<evidence type="ECO:0000256" key="7">
    <source>
        <dbReference type="ARBA" id="ARBA00022741"/>
    </source>
</evidence>
<keyword evidence="21" id="KW-1185">Reference proteome</keyword>
<dbReference type="PANTHER" id="PTHR45339:SF1">
    <property type="entry name" value="HYBRID SIGNAL TRANSDUCTION HISTIDINE KINASE J"/>
    <property type="match status" value="1"/>
</dbReference>
<evidence type="ECO:0000259" key="18">
    <source>
        <dbReference type="PROSITE" id="PS50113"/>
    </source>
</evidence>
<dbReference type="NCBIfam" id="TIGR00229">
    <property type="entry name" value="sensory_box"/>
    <property type="match status" value="3"/>
</dbReference>
<dbReference type="InterPro" id="IPR036641">
    <property type="entry name" value="HPT_dom_sf"/>
</dbReference>
<comment type="catalytic activity">
    <reaction evidence="1">
        <text>ATP + protein L-histidine = ADP + protein N-phospho-L-histidine.</text>
        <dbReference type="EC" id="2.7.13.3"/>
    </reaction>
</comment>
<dbReference type="Pfam" id="PF00512">
    <property type="entry name" value="HisKA"/>
    <property type="match status" value="1"/>
</dbReference>
<evidence type="ECO:0000259" key="16">
    <source>
        <dbReference type="PROSITE" id="PS50110"/>
    </source>
</evidence>
<evidence type="ECO:0000256" key="4">
    <source>
        <dbReference type="ARBA" id="ARBA00022475"/>
    </source>
</evidence>
<dbReference type="InterPro" id="IPR036890">
    <property type="entry name" value="HATPase_C_sf"/>
</dbReference>
<dbReference type="SMART" id="SM00091">
    <property type="entry name" value="PAS"/>
    <property type="match status" value="4"/>
</dbReference>
<evidence type="ECO:0000256" key="13">
    <source>
        <dbReference type="PROSITE-ProRule" id="PRU00169"/>
    </source>
</evidence>
<dbReference type="InterPro" id="IPR013655">
    <property type="entry name" value="PAS_fold_3"/>
</dbReference>
<dbReference type="InterPro" id="IPR036097">
    <property type="entry name" value="HisK_dim/P_sf"/>
</dbReference>
<evidence type="ECO:0000256" key="12">
    <source>
        <dbReference type="PROSITE-ProRule" id="PRU00110"/>
    </source>
</evidence>
<keyword evidence="8" id="KW-0067">ATP-binding</keyword>
<dbReference type="EMBL" id="JAKIKU010000003">
    <property type="protein sequence ID" value="MCL1044948.1"/>
    <property type="molecule type" value="Genomic_DNA"/>
</dbReference>
<comment type="subcellular location">
    <subcellularLocation>
        <location evidence="2">Cell membrane</location>
        <topology evidence="2">Multi-pass membrane protein</topology>
    </subcellularLocation>
</comment>
<dbReference type="Pfam" id="PF08447">
    <property type="entry name" value="PAS_3"/>
    <property type="match status" value="1"/>
</dbReference>
<dbReference type="CDD" id="cd00130">
    <property type="entry name" value="PAS"/>
    <property type="match status" value="4"/>
</dbReference>
<dbReference type="Gene3D" id="3.30.565.10">
    <property type="entry name" value="Histidine kinase-like ATPase, C-terminal domain"/>
    <property type="match status" value="1"/>
</dbReference>
<evidence type="ECO:0000256" key="6">
    <source>
        <dbReference type="ARBA" id="ARBA00022692"/>
    </source>
</evidence>
<feature type="transmembrane region" description="Helical" evidence="14">
    <location>
        <begin position="6"/>
        <end position="26"/>
    </location>
</feature>
<dbReference type="InterPro" id="IPR035965">
    <property type="entry name" value="PAS-like_dom_sf"/>
</dbReference>
<evidence type="ECO:0000313" key="20">
    <source>
        <dbReference type="EMBL" id="MCL1044948.1"/>
    </source>
</evidence>
<dbReference type="InterPro" id="IPR011006">
    <property type="entry name" value="CheY-like_superfamily"/>
</dbReference>
<keyword evidence="4" id="KW-1003">Cell membrane</keyword>
<dbReference type="InterPro" id="IPR008207">
    <property type="entry name" value="Sig_transdc_His_kin_Hpt_dom"/>
</dbReference>
<comment type="caution">
    <text evidence="20">The sequence shown here is derived from an EMBL/GenBank/DDBJ whole genome shotgun (WGS) entry which is preliminary data.</text>
</comment>
<keyword evidence="6 14" id="KW-0812">Transmembrane</keyword>
<evidence type="ECO:0000256" key="14">
    <source>
        <dbReference type="SAM" id="Phobius"/>
    </source>
</evidence>
<dbReference type="RefSeq" id="WP_248955166.1">
    <property type="nucleotide sequence ID" value="NZ_JAKIKU010000003.1"/>
</dbReference>
<evidence type="ECO:0000259" key="19">
    <source>
        <dbReference type="PROSITE" id="PS50894"/>
    </source>
</evidence>
<dbReference type="InterPro" id="IPR001789">
    <property type="entry name" value="Sig_transdc_resp-reg_receiver"/>
</dbReference>
<dbReference type="Pfam" id="PF00072">
    <property type="entry name" value="Response_reg"/>
    <property type="match status" value="1"/>
</dbReference>
<dbReference type="CDD" id="cd00082">
    <property type="entry name" value="HisKA"/>
    <property type="match status" value="1"/>
</dbReference>
<dbReference type="Gene3D" id="2.10.70.100">
    <property type="match status" value="1"/>
</dbReference>
<dbReference type="InterPro" id="IPR003594">
    <property type="entry name" value="HATPase_dom"/>
</dbReference>
<dbReference type="SUPFAM" id="SSF47384">
    <property type="entry name" value="Homodimeric domain of signal transducing histidine kinase"/>
    <property type="match status" value="1"/>
</dbReference>
<evidence type="ECO:0000256" key="5">
    <source>
        <dbReference type="ARBA" id="ARBA00022553"/>
    </source>
</evidence>
<keyword evidence="7" id="KW-0547">Nucleotide-binding</keyword>
<dbReference type="Proteomes" id="UP001202134">
    <property type="component" value="Unassembled WGS sequence"/>
</dbReference>
<dbReference type="PROSITE" id="PS50113">
    <property type="entry name" value="PAC"/>
    <property type="match status" value="3"/>
</dbReference>
<keyword evidence="11 14" id="KW-0472">Membrane</keyword>
<dbReference type="PANTHER" id="PTHR45339">
    <property type="entry name" value="HYBRID SIGNAL TRANSDUCTION HISTIDINE KINASE J"/>
    <property type="match status" value="1"/>
</dbReference>
<evidence type="ECO:0000259" key="17">
    <source>
        <dbReference type="PROSITE" id="PS50112"/>
    </source>
</evidence>
<dbReference type="CDD" id="cd17546">
    <property type="entry name" value="REC_hyHK_CKI1_RcsC-like"/>
    <property type="match status" value="1"/>
</dbReference>
<organism evidence="20 21">
    <name type="scientific">Shewanella electrodiphila</name>
    <dbReference type="NCBI Taxonomy" id="934143"/>
    <lineage>
        <taxon>Bacteria</taxon>
        <taxon>Pseudomonadati</taxon>
        <taxon>Pseudomonadota</taxon>
        <taxon>Gammaproteobacteria</taxon>
        <taxon>Alteromonadales</taxon>
        <taxon>Shewanellaceae</taxon>
        <taxon>Shewanella</taxon>
    </lineage>
</organism>
<dbReference type="SMART" id="SM00388">
    <property type="entry name" value="HisKA"/>
    <property type="match status" value="1"/>
</dbReference>
<name>A0ABT0KMH2_9GAMM</name>
<dbReference type="InterPro" id="IPR005467">
    <property type="entry name" value="His_kinase_dom"/>
</dbReference>
<reference evidence="20 21" key="1">
    <citation type="submission" date="2022-01" db="EMBL/GenBank/DDBJ databases">
        <title>Whole genome-based taxonomy of the Shewanellaceae.</title>
        <authorList>
            <person name="Martin-Rodriguez A.J."/>
        </authorList>
    </citation>
    <scope>NUCLEOTIDE SEQUENCE [LARGE SCALE GENOMIC DNA]</scope>
    <source>
        <strain evidence="20 21">DSM 24955</strain>
    </source>
</reference>
<feature type="domain" description="Histidine kinase" evidence="15">
    <location>
        <begin position="966"/>
        <end position="1186"/>
    </location>
</feature>
<dbReference type="SUPFAM" id="SSF55874">
    <property type="entry name" value="ATPase domain of HSP90 chaperone/DNA topoisomerase II/histidine kinase"/>
    <property type="match status" value="1"/>
</dbReference>
<dbReference type="SUPFAM" id="SSF55785">
    <property type="entry name" value="PYP-like sensor domain (PAS domain)"/>
    <property type="match status" value="4"/>
</dbReference>
<dbReference type="PROSITE" id="PS50110">
    <property type="entry name" value="RESPONSE_REGULATORY"/>
    <property type="match status" value="1"/>
</dbReference>
<dbReference type="SMART" id="SM00387">
    <property type="entry name" value="HATPase_c"/>
    <property type="match status" value="1"/>
</dbReference>
<feature type="domain" description="HPt" evidence="19">
    <location>
        <begin position="1497"/>
        <end position="1591"/>
    </location>
</feature>
<evidence type="ECO:0000256" key="3">
    <source>
        <dbReference type="ARBA" id="ARBA00012438"/>
    </source>
</evidence>
<dbReference type="EC" id="2.7.13.3" evidence="3"/>
<dbReference type="InterPro" id="IPR000014">
    <property type="entry name" value="PAS"/>
</dbReference>
<feature type="domain" description="PAC" evidence="18">
    <location>
        <begin position="895"/>
        <end position="948"/>
    </location>
</feature>
<feature type="modified residue" description="Phosphohistidine" evidence="12">
    <location>
        <position position="1536"/>
    </location>
</feature>
<dbReference type="PROSITE" id="PS50894">
    <property type="entry name" value="HPT"/>
    <property type="match status" value="1"/>
</dbReference>
<evidence type="ECO:0000256" key="9">
    <source>
        <dbReference type="ARBA" id="ARBA00022989"/>
    </source>
</evidence>